<dbReference type="OrthoDB" id="255848at2"/>
<dbReference type="Pfam" id="PF07596">
    <property type="entry name" value="SBP_bac_10"/>
    <property type="match status" value="1"/>
</dbReference>
<dbReference type="SUPFAM" id="SSF54523">
    <property type="entry name" value="Pili subunits"/>
    <property type="match status" value="1"/>
</dbReference>
<keyword evidence="1" id="KW-0812">Transmembrane</keyword>
<dbReference type="InterPro" id="IPR012902">
    <property type="entry name" value="N_methyl_site"/>
</dbReference>
<evidence type="ECO:0000313" key="4">
    <source>
        <dbReference type="Proteomes" id="UP000199518"/>
    </source>
</evidence>
<accession>A0A1I3II00</accession>
<keyword evidence="1" id="KW-1133">Transmembrane helix</keyword>
<dbReference type="Gene3D" id="3.30.700.10">
    <property type="entry name" value="Glycoprotein, Type 4 Pilin"/>
    <property type="match status" value="1"/>
</dbReference>
<proteinExistence type="predicted"/>
<feature type="transmembrane region" description="Helical" evidence="1">
    <location>
        <begin position="26"/>
        <end position="50"/>
    </location>
</feature>
<dbReference type="InterPro" id="IPR045584">
    <property type="entry name" value="Pilin-like"/>
</dbReference>
<keyword evidence="4" id="KW-1185">Reference proteome</keyword>
<sequence>MRSPAALRNQILRPTKRANVISRRGGFTLVELLCVMGVIAMLVGLLLPAIQGARESARRNSCKNNLRQLTLAVHEFHDAQQGLPAMDLGDHWATWCVLVLPNLDGANLYSNWDLQKQYYVQTGSAGADLPVFLCPSQSRTTQNMSAGDGLMYLVPPAFRVGPRGWSDYAGVSGTQVGLADGAFRRALDASGNPLNPAYSSPTTLISTWRWPVNFATLSIDGLSATLLLGEKFLPDAKTDSSHFNGDLQQGYVRACGIGMGIVSAGTPVDATTNRRFGSAHPGLAHFAFADGRVQAVSENTGDEIMQALAKVGDGAVAWAF</sequence>
<gene>
    <name evidence="3" type="ORF">SAMN05421753_109133</name>
</gene>
<evidence type="ECO:0000259" key="2">
    <source>
        <dbReference type="Pfam" id="PF07596"/>
    </source>
</evidence>
<dbReference type="Pfam" id="PF07963">
    <property type="entry name" value="N_methyl"/>
    <property type="match status" value="1"/>
</dbReference>
<protein>
    <submittedName>
        <fullName evidence="3">Prepilin-type N-terminal cleavage/methylation domain-containing protein/prepilin-type processing-associated H-X9-DG domain-containing protein</fullName>
    </submittedName>
</protein>
<dbReference type="AlphaFoldDB" id="A0A1I3II00"/>
<feature type="domain" description="DUF1559" evidence="2">
    <location>
        <begin position="51"/>
        <end position="302"/>
    </location>
</feature>
<evidence type="ECO:0000256" key="1">
    <source>
        <dbReference type="SAM" id="Phobius"/>
    </source>
</evidence>
<dbReference type="PANTHER" id="PTHR30093:SF2">
    <property type="entry name" value="TYPE II SECRETION SYSTEM PROTEIN H"/>
    <property type="match status" value="1"/>
</dbReference>
<dbReference type="PANTHER" id="PTHR30093">
    <property type="entry name" value="GENERAL SECRETION PATHWAY PROTEIN G"/>
    <property type="match status" value="1"/>
</dbReference>
<dbReference type="NCBIfam" id="TIGR02532">
    <property type="entry name" value="IV_pilin_GFxxxE"/>
    <property type="match status" value="1"/>
</dbReference>
<dbReference type="RefSeq" id="WP_092050848.1">
    <property type="nucleotide sequence ID" value="NZ_FOQD01000009.1"/>
</dbReference>
<dbReference type="Proteomes" id="UP000199518">
    <property type="component" value="Unassembled WGS sequence"/>
</dbReference>
<reference evidence="4" key="1">
    <citation type="submission" date="2016-10" db="EMBL/GenBank/DDBJ databases">
        <authorList>
            <person name="Varghese N."/>
            <person name="Submissions S."/>
        </authorList>
    </citation>
    <scope>NUCLEOTIDE SEQUENCE [LARGE SCALE GENOMIC DNA]</scope>
    <source>
        <strain evidence="4">DSM 26348</strain>
    </source>
</reference>
<evidence type="ECO:0000313" key="3">
    <source>
        <dbReference type="EMBL" id="SFI47608.1"/>
    </source>
</evidence>
<dbReference type="STRING" id="1576369.SAMN05421753_109133"/>
<keyword evidence="1" id="KW-0472">Membrane</keyword>
<name>A0A1I3II00_9PLAN</name>
<dbReference type="EMBL" id="FOQD01000009">
    <property type="protein sequence ID" value="SFI47608.1"/>
    <property type="molecule type" value="Genomic_DNA"/>
</dbReference>
<organism evidence="3 4">
    <name type="scientific">Planctomicrobium piriforme</name>
    <dbReference type="NCBI Taxonomy" id="1576369"/>
    <lineage>
        <taxon>Bacteria</taxon>
        <taxon>Pseudomonadati</taxon>
        <taxon>Planctomycetota</taxon>
        <taxon>Planctomycetia</taxon>
        <taxon>Planctomycetales</taxon>
        <taxon>Planctomycetaceae</taxon>
        <taxon>Planctomicrobium</taxon>
    </lineage>
</organism>
<dbReference type="InterPro" id="IPR011453">
    <property type="entry name" value="DUF1559"/>
</dbReference>